<feature type="domain" description="B30.2/SPRY" evidence="3">
    <location>
        <begin position="268"/>
        <end position="473"/>
    </location>
</feature>
<dbReference type="Gene3D" id="2.60.120.920">
    <property type="match status" value="1"/>
</dbReference>
<organism evidence="4 5">
    <name type="scientific">Ciona intestinalis</name>
    <name type="common">Transparent sea squirt</name>
    <name type="synonym">Ascidia intestinalis</name>
    <dbReference type="NCBI Taxonomy" id="7719"/>
    <lineage>
        <taxon>Eukaryota</taxon>
        <taxon>Metazoa</taxon>
        <taxon>Chordata</taxon>
        <taxon>Tunicata</taxon>
        <taxon>Ascidiacea</taxon>
        <taxon>Phlebobranchia</taxon>
        <taxon>Cionidae</taxon>
        <taxon>Ciona</taxon>
    </lineage>
</organism>
<dbReference type="InterPro" id="IPR003649">
    <property type="entry name" value="Bbox_C"/>
</dbReference>
<dbReference type="InParanoid" id="F7BC45"/>
<dbReference type="InterPro" id="IPR043136">
    <property type="entry name" value="B30.2/SPRY_sf"/>
</dbReference>
<keyword evidence="1" id="KW-0175">Coiled coil</keyword>
<keyword evidence="5" id="KW-1185">Reference proteome</keyword>
<accession>F7BC45</accession>
<dbReference type="InterPro" id="IPR050617">
    <property type="entry name" value="E3_ligase_FN3/SPRY"/>
</dbReference>
<dbReference type="PANTHER" id="PTHR24099:SF5">
    <property type="entry name" value="FSD1-LIKE PROTEIN"/>
    <property type="match status" value="1"/>
</dbReference>
<dbReference type="AlphaFoldDB" id="F7BC45"/>
<reference evidence="5" key="1">
    <citation type="journal article" date="2002" name="Science">
        <title>The draft genome of Ciona intestinalis: insights into chordate and vertebrate origins.</title>
        <authorList>
            <person name="Dehal P."/>
            <person name="Satou Y."/>
            <person name="Campbell R.K."/>
            <person name="Chapman J."/>
            <person name="Degnan B."/>
            <person name="De Tomaso A."/>
            <person name="Davidson B."/>
            <person name="Di Gregorio A."/>
            <person name="Gelpke M."/>
            <person name="Goodstein D.M."/>
            <person name="Harafuji N."/>
            <person name="Hastings K.E."/>
            <person name="Ho I."/>
            <person name="Hotta K."/>
            <person name="Huang W."/>
            <person name="Kawashima T."/>
            <person name="Lemaire P."/>
            <person name="Martinez D."/>
            <person name="Meinertzhagen I.A."/>
            <person name="Necula S."/>
            <person name="Nonaka M."/>
            <person name="Putnam N."/>
            <person name="Rash S."/>
            <person name="Saiga H."/>
            <person name="Satake M."/>
            <person name="Terry A."/>
            <person name="Yamada L."/>
            <person name="Wang H.G."/>
            <person name="Awazu S."/>
            <person name="Azumi K."/>
            <person name="Boore J."/>
            <person name="Branno M."/>
            <person name="Chin-Bow S."/>
            <person name="DeSantis R."/>
            <person name="Doyle S."/>
            <person name="Francino P."/>
            <person name="Keys D.N."/>
            <person name="Haga S."/>
            <person name="Hayashi H."/>
            <person name="Hino K."/>
            <person name="Imai K.S."/>
            <person name="Inaba K."/>
            <person name="Kano S."/>
            <person name="Kobayashi K."/>
            <person name="Kobayashi M."/>
            <person name="Lee B.I."/>
            <person name="Makabe K.W."/>
            <person name="Manohar C."/>
            <person name="Matassi G."/>
            <person name="Medina M."/>
            <person name="Mochizuki Y."/>
            <person name="Mount S."/>
            <person name="Morishita T."/>
            <person name="Miura S."/>
            <person name="Nakayama A."/>
            <person name="Nishizaka S."/>
            <person name="Nomoto H."/>
            <person name="Ohta F."/>
            <person name="Oishi K."/>
            <person name="Rigoutsos I."/>
            <person name="Sano M."/>
            <person name="Sasaki A."/>
            <person name="Sasakura Y."/>
            <person name="Shoguchi E."/>
            <person name="Shin-i T."/>
            <person name="Spagnuolo A."/>
            <person name="Stainier D."/>
            <person name="Suzuki M.M."/>
            <person name="Tassy O."/>
            <person name="Takatori N."/>
            <person name="Tokuoka M."/>
            <person name="Yagi K."/>
            <person name="Yoshizaki F."/>
            <person name="Wada S."/>
            <person name="Zhang C."/>
            <person name="Hyatt P.D."/>
            <person name="Larimer F."/>
            <person name="Detter C."/>
            <person name="Doggett N."/>
            <person name="Glavina T."/>
            <person name="Hawkins T."/>
            <person name="Richardson P."/>
            <person name="Lucas S."/>
            <person name="Kohara Y."/>
            <person name="Levine M."/>
            <person name="Satoh N."/>
            <person name="Rokhsar D.S."/>
        </authorList>
    </citation>
    <scope>NUCLEOTIDE SEQUENCE [LARGE SCALE GENOMIC DNA]</scope>
</reference>
<reference evidence="4" key="3">
    <citation type="submission" date="2025-09" db="UniProtKB">
        <authorList>
            <consortium name="Ensembl"/>
        </authorList>
    </citation>
    <scope>IDENTIFICATION</scope>
</reference>
<dbReference type="Pfam" id="PF00622">
    <property type="entry name" value="SPRY"/>
    <property type="match status" value="1"/>
</dbReference>
<dbReference type="SMART" id="SM00502">
    <property type="entry name" value="BBC"/>
    <property type="match status" value="1"/>
</dbReference>
<name>F7BC45_CIOIN</name>
<dbReference type="GeneTree" id="ENSGT00940000157979"/>
<dbReference type="SUPFAM" id="SSF49265">
    <property type="entry name" value="Fibronectin type III"/>
    <property type="match status" value="1"/>
</dbReference>
<dbReference type="InterPro" id="IPR013320">
    <property type="entry name" value="ConA-like_dom_sf"/>
</dbReference>
<dbReference type="InterPro" id="IPR036116">
    <property type="entry name" value="FN3_sf"/>
</dbReference>
<evidence type="ECO:0000259" key="3">
    <source>
        <dbReference type="PROSITE" id="PS50188"/>
    </source>
</evidence>
<dbReference type="Gene3D" id="2.60.40.10">
    <property type="entry name" value="Immunoglobulins"/>
    <property type="match status" value="1"/>
</dbReference>
<sequence length="500" mass="56295">MDKQKEALGRIVDSLRTKYVEATAFESDLQSDLRLLSEAFHSSLDDLNSEFEKLESALELRKKEMLASVEEEMNMKTSLIKNQLKNYQDSRTDADELILISKEAMDITNNTQFNQVALSIKERVTMSPIFRLSSVASVTDISCHLVADFTREQTILNKLTFLPVPQTPIILEELCTASDNTITCQWNLPTPDTEIESYVFQFRQVKADQGNQDVPWKTEENIKTMEYVIKGICLVFDKPFIQIRVQSWNKAVGGEFSRVATIATPAYSFNLDADACHGNLKVTTPITVEWDPTAMKVNIMEFRTPEGRARSAGKTQTSNKTSSPKKTKKDRFIGESYTVLGDSPISDDEIYYEVTAAPDSKTYSVGLTSRSISRYDQIGRTPNSWCIFVSSWIQNTFVAKHNNKMKNLEATKVPARIGVYYNSQLNFLSFYDVDTRSCIHSFKQVKALTQMVPGFSVWCGSIQIHTGIQVPSWVLKQPASPQTKSIVASSVASSEQVETT</sequence>
<evidence type="ECO:0000256" key="1">
    <source>
        <dbReference type="ARBA" id="ARBA00023054"/>
    </source>
</evidence>
<dbReference type="SUPFAM" id="SSF49899">
    <property type="entry name" value="Concanavalin A-like lectins/glucanases"/>
    <property type="match status" value="1"/>
</dbReference>
<dbReference type="Ensembl" id="ENSCINT00000028735.2">
    <property type="protein sequence ID" value="ENSCINP00000028489.2"/>
    <property type="gene ID" value="ENSCING00000000895.3"/>
</dbReference>
<reference evidence="4" key="2">
    <citation type="submission" date="2025-08" db="UniProtKB">
        <authorList>
            <consortium name="Ensembl"/>
        </authorList>
    </citation>
    <scope>IDENTIFICATION</scope>
</reference>
<evidence type="ECO:0000313" key="5">
    <source>
        <dbReference type="Proteomes" id="UP000008144"/>
    </source>
</evidence>
<dbReference type="InterPro" id="IPR003877">
    <property type="entry name" value="SPRY_dom"/>
</dbReference>
<dbReference type="PROSITE" id="PS50188">
    <property type="entry name" value="B302_SPRY"/>
    <property type="match status" value="1"/>
</dbReference>
<dbReference type="FunCoup" id="F7BC45">
    <property type="interactions" value="1"/>
</dbReference>
<protein>
    <recommendedName>
        <fullName evidence="3">B30.2/SPRY domain-containing protein</fullName>
    </recommendedName>
</protein>
<dbReference type="InterPro" id="IPR013783">
    <property type="entry name" value="Ig-like_fold"/>
</dbReference>
<feature type="region of interest" description="Disordered" evidence="2">
    <location>
        <begin position="305"/>
        <end position="329"/>
    </location>
</feature>
<dbReference type="Proteomes" id="UP000008144">
    <property type="component" value="Unassembled WGS sequence"/>
</dbReference>
<evidence type="ECO:0000256" key="2">
    <source>
        <dbReference type="SAM" id="MobiDB-lite"/>
    </source>
</evidence>
<dbReference type="InterPro" id="IPR001870">
    <property type="entry name" value="B30.2/SPRY"/>
</dbReference>
<dbReference type="OMA" id="ERCWEMV"/>
<evidence type="ECO:0000313" key="4">
    <source>
        <dbReference type="Ensembl" id="ENSCINP00000028489.2"/>
    </source>
</evidence>
<proteinExistence type="predicted"/>
<dbReference type="PANTHER" id="PTHR24099">
    <property type="entry name" value="E3 UBIQUITIN-PROTEIN LIGASE TRIM36-RELATED"/>
    <property type="match status" value="1"/>
</dbReference>
<dbReference type="STRING" id="7719.ENSCINP00000028489"/>